<dbReference type="Gene3D" id="3.10.180.10">
    <property type="entry name" value="2,3-Dihydroxybiphenyl 1,2-Dioxygenase, domain 1"/>
    <property type="match status" value="1"/>
</dbReference>
<accession>A0ABT8DMG4</accession>
<comment type="caution">
    <text evidence="2">The sequence shown here is derived from an EMBL/GenBank/DDBJ whole genome shotgun (WGS) entry which is preliminary data.</text>
</comment>
<dbReference type="PANTHER" id="PTHR36503">
    <property type="entry name" value="BLR2520 PROTEIN"/>
    <property type="match status" value="1"/>
</dbReference>
<dbReference type="InterPro" id="IPR004360">
    <property type="entry name" value="Glyas_Fos-R_dOase_dom"/>
</dbReference>
<reference evidence="2 3" key="1">
    <citation type="submission" date="2023-06" db="EMBL/GenBank/DDBJ databases">
        <authorList>
            <person name="Ye Y.-Q."/>
            <person name="Du Z.-J."/>
        </authorList>
    </citation>
    <scope>NUCLEOTIDE SEQUENCE [LARGE SCALE GENOMIC DNA]</scope>
    <source>
        <strain evidence="2 3">SDUM287046</strain>
    </source>
</reference>
<dbReference type="InterPro" id="IPR029068">
    <property type="entry name" value="Glyas_Bleomycin-R_OHBP_Dase"/>
</dbReference>
<dbReference type="RefSeq" id="WP_290254326.1">
    <property type="nucleotide sequence ID" value="NZ_JAUGQQ010000003.1"/>
</dbReference>
<organism evidence="2 3">
    <name type="scientific">Aequorivita aurantiaca</name>
    <dbReference type="NCBI Taxonomy" id="3053356"/>
    <lineage>
        <taxon>Bacteria</taxon>
        <taxon>Pseudomonadati</taxon>
        <taxon>Bacteroidota</taxon>
        <taxon>Flavobacteriia</taxon>
        <taxon>Flavobacteriales</taxon>
        <taxon>Flavobacteriaceae</taxon>
        <taxon>Aequorivita</taxon>
    </lineage>
</organism>
<evidence type="ECO:0000259" key="1">
    <source>
        <dbReference type="PROSITE" id="PS51819"/>
    </source>
</evidence>
<proteinExistence type="predicted"/>
<keyword evidence="3" id="KW-1185">Reference proteome</keyword>
<dbReference type="Proteomes" id="UP001244787">
    <property type="component" value="Unassembled WGS sequence"/>
</dbReference>
<name>A0ABT8DMG4_9FLAO</name>
<sequence length="136" mass="15828">MTTEYWLNLPIKDLKRSKKFFTEIGFVFNPNRESDTMASLMVGKAPMPIMLFEQTEFERVVQSKIADTEKGAEIIISFNAETKTEVDEMAKKVKKAGGDVFTEPSDIQGWMYNVSFKDPDGHRWNMLYMDREKMPR</sequence>
<dbReference type="Pfam" id="PF00903">
    <property type="entry name" value="Glyoxalase"/>
    <property type="match status" value="1"/>
</dbReference>
<evidence type="ECO:0000313" key="3">
    <source>
        <dbReference type="Proteomes" id="UP001244787"/>
    </source>
</evidence>
<dbReference type="PANTHER" id="PTHR36503:SF2">
    <property type="entry name" value="BLR2408 PROTEIN"/>
    <property type="match status" value="1"/>
</dbReference>
<gene>
    <name evidence="2" type="ORF">QRD02_07570</name>
</gene>
<protein>
    <submittedName>
        <fullName evidence="2">VOC family protein</fullName>
    </submittedName>
</protein>
<feature type="domain" description="VOC" evidence="1">
    <location>
        <begin position="2"/>
        <end position="129"/>
    </location>
</feature>
<dbReference type="PROSITE" id="PS51819">
    <property type="entry name" value="VOC"/>
    <property type="match status" value="1"/>
</dbReference>
<dbReference type="EMBL" id="JAUGQQ010000003">
    <property type="protein sequence ID" value="MDN3724237.1"/>
    <property type="molecule type" value="Genomic_DNA"/>
</dbReference>
<evidence type="ECO:0000313" key="2">
    <source>
        <dbReference type="EMBL" id="MDN3724237.1"/>
    </source>
</evidence>
<dbReference type="SUPFAM" id="SSF54593">
    <property type="entry name" value="Glyoxalase/Bleomycin resistance protein/Dihydroxybiphenyl dioxygenase"/>
    <property type="match status" value="1"/>
</dbReference>
<dbReference type="InterPro" id="IPR037523">
    <property type="entry name" value="VOC_core"/>
</dbReference>